<feature type="region of interest" description="Disordered" evidence="2">
    <location>
        <begin position="268"/>
        <end position="293"/>
    </location>
</feature>
<feature type="compositionally biased region" description="Low complexity" evidence="2">
    <location>
        <begin position="1677"/>
        <end position="1687"/>
    </location>
</feature>
<dbReference type="Gene3D" id="1.25.40.10">
    <property type="entry name" value="Tetratricopeptide repeat domain"/>
    <property type="match status" value="8"/>
</dbReference>
<dbReference type="Proteomes" id="UP001234581">
    <property type="component" value="Unassembled WGS sequence"/>
</dbReference>
<dbReference type="RefSeq" id="XP_058336892.1">
    <property type="nucleotide sequence ID" value="XM_058492338.1"/>
</dbReference>
<feature type="region of interest" description="Disordered" evidence="2">
    <location>
        <begin position="1677"/>
        <end position="1698"/>
    </location>
</feature>
<feature type="region of interest" description="Disordered" evidence="2">
    <location>
        <begin position="72"/>
        <end position="148"/>
    </location>
</feature>
<feature type="compositionally biased region" description="Low complexity" evidence="2">
    <location>
        <begin position="30"/>
        <end position="47"/>
    </location>
</feature>
<comment type="similarity">
    <text evidence="1">Belongs to the sel-1 family.</text>
</comment>
<evidence type="ECO:0008006" key="5">
    <source>
        <dbReference type="Google" id="ProtNLM"/>
    </source>
</evidence>
<dbReference type="PANTHER" id="PTHR11102:SF160">
    <property type="entry name" value="ERAD-ASSOCIATED E3 UBIQUITIN-PROTEIN LIGASE COMPONENT HRD3"/>
    <property type="match status" value="1"/>
</dbReference>
<accession>A0AAD7UR68</accession>
<feature type="compositionally biased region" description="Low complexity" evidence="2">
    <location>
        <begin position="11"/>
        <end position="22"/>
    </location>
</feature>
<evidence type="ECO:0000256" key="2">
    <source>
        <dbReference type="SAM" id="MobiDB-lite"/>
    </source>
</evidence>
<evidence type="ECO:0000256" key="1">
    <source>
        <dbReference type="ARBA" id="ARBA00038101"/>
    </source>
</evidence>
<feature type="compositionally biased region" description="Basic residues" evidence="2">
    <location>
        <begin position="273"/>
        <end position="282"/>
    </location>
</feature>
<dbReference type="GeneID" id="83219780"/>
<dbReference type="EMBL" id="JARTCD010000126">
    <property type="protein sequence ID" value="KAJ8651978.1"/>
    <property type="molecule type" value="Genomic_DNA"/>
</dbReference>
<protein>
    <recommendedName>
        <fullName evidence="5">Sel1 repeat protein</fullName>
    </recommendedName>
</protein>
<evidence type="ECO:0000313" key="3">
    <source>
        <dbReference type="EMBL" id="KAJ8651978.1"/>
    </source>
</evidence>
<dbReference type="SMART" id="SM00671">
    <property type="entry name" value="SEL1"/>
    <property type="match status" value="23"/>
</dbReference>
<feature type="region of interest" description="Disordered" evidence="2">
    <location>
        <begin position="1"/>
        <end position="51"/>
    </location>
</feature>
<organism evidence="3 4">
    <name type="scientific">Lichtheimia ornata</name>
    <dbReference type="NCBI Taxonomy" id="688661"/>
    <lineage>
        <taxon>Eukaryota</taxon>
        <taxon>Fungi</taxon>
        <taxon>Fungi incertae sedis</taxon>
        <taxon>Mucoromycota</taxon>
        <taxon>Mucoromycotina</taxon>
        <taxon>Mucoromycetes</taxon>
        <taxon>Mucorales</taxon>
        <taxon>Lichtheimiaceae</taxon>
        <taxon>Lichtheimia</taxon>
    </lineage>
</organism>
<proteinExistence type="inferred from homology"/>
<gene>
    <name evidence="3" type="ORF">O0I10_012409</name>
</gene>
<dbReference type="Pfam" id="PF08238">
    <property type="entry name" value="Sel1"/>
    <property type="match status" value="22"/>
</dbReference>
<name>A0AAD7UR68_9FUNG</name>
<dbReference type="SUPFAM" id="SSF81901">
    <property type="entry name" value="HCP-like"/>
    <property type="match status" value="7"/>
</dbReference>
<feature type="compositionally biased region" description="Low complexity" evidence="2">
    <location>
        <begin position="72"/>
        <end position="133"/>
    </location>
</feature>
<comment type="caution">
    <text evidence="3">The sequence shown here is derived from an EMBL/GenBank/DDBJ whole genome shotgun (WGS) entry which is preliminary data.</text>
</comment>
<evidence type="ECO:0000313" key="4">
    <source>
        <dbReference type="Proteomes" id="UP001234581"/>
    </source>
</evidence>
<dbReference type="InterPro" id="IPR011990">
    <property type="entry name" value="TPR-like_helical_dom_sf"/>
</dbReference>
<dbReference type="PANTHER" id="PTHR11102">
    <property type="entry name" value="SEL-1-LIKE PROTEIN"/>
    <property type="match status" value="1"/>
</dbReference>
<dbReference type="InterPro" id="IPR050767">
    <property type="entry name" value="Sel1_AlgK"/>
</dbReference>
<dbReference type="InterPro" id="IPR006597">
    <property type="entry name" value="Sel1-like"/>
</dbReference>
<keyword evidence="4" id="KW-1185">Reference proteome</keyword>
<reference evidence="3 4" key="1">
    <citation type="submission" date="2023-03" db="EMBL/GenBank/DDBJ databases">
        <title>Genome sequence of Lichtheimia ornata CBS 291.66.</title>
        <authorList>
            <person name="Mohabir J.T."/>
            <person name="Shea T.P."/>
            <person name="Kurbessoian T."/>
            <person name="Berby B."/>
            <person name="Fontaine J."/>
            <person name="Livny J."/>
            <person name="Gnirke A."/>
            <person name="Stajich J.E."/>
            <person name="Cuomo C.A."/>
        </authorList>
    </citation>
    <scope>NUCLEOTIDE SEQUENCE [LARGE SCALE GENOMIC DNA]</scope>
    <source>
        <strain evidence="3">CBS 291.66</strain>
    </source>
</reference>
<sequence length="1698" mass="188877">MGAQQSHQARRTSTSSSGTSKRGGSHVGNISKEQQSKESTSNSSSNSTDDEIESFNLSANATAIRRNEVAMNRTSHSNSNNNSQQRISTYSTTSSSSDQSSLGSTLFSLASTTTTSNSIGTTPPSSFSSCHSSSAKRHHHGHEGIMNNNAYGGVRRYTASSRPNKIVDIFASRVSTTSSRGFNTASLPLDVDYAFNTLTTLAKTDCAAHVPLAICYDYGFTPNRQQDLQKALMWYKRAVAGSNDDTQKTMIAFAHYRIGVILSSLSSTSSSSSRRHQKQKRDKQHDSTTTEASSAVVEHFRMAATQGNAMGQYALGMWYLKQQEMSHAREWLMASANQGCDVAQEALGSLLIDCSKDNEQSEKQKGIHYIRLAADQDNGRALYRLGTLYEEGALITQDTTHAMTFYERAALVADNSDDDHSSSSLRARAHYAAGIHRRIVLCDYEKALHHLSVAAKCGHAAAQRALGLMYAEGLGTTRDEIKAHKLYSKAAAQGDIRALGLLAKQYETGRACVMDVKRALYLYEKAAAAGSIAATLSLAELLQRNGRLTEAFPWFEHVAYGTTTPCEDDEQTQFRNKARLMVARYRLQAWGNVERKPAWAFNELLTLADCDCYAPAYVWVATCYKQGVMDDASVVVVQRNMLKAFEYYEKAAHSGDADGQFQVAHMLANGITEQPVGNLIAKDTARALEWYTKAADAGHMTAQYSLGLFFANGIPPATKDIDRASRLFEQAALQGSVDAMIQLAKIILHDNGREALYWLQKAAASGDPSGVRELAAIYESDVALPFLKNKDARYNAAYQLLKRTAVEHNDPLSWCALARYHENGWVVSQSMDEAVACYSKAENLDHPRAGLAMADMFERHEMWDKAMDKYTSLATTHKMLTLVGWKARLAKGRLVLSHNQGTLQDMADVYGWLSEMVEHNTPGDKSIEPFEMLGACCDYGKGTTKDVTSAMTWYEAAINVQPVKHSPNWIQERARFRLAMLHMEIDQHKDAFNYFKQFEPLLEQMNHHSPETRQHARVIRYHLGYLLHHGKDVEHDRAAAKQWFQQACDEGEGRAAYELGMMALEEDDDQEARKRFDQGVSARHAGCIRQFALVLERDQRDELHWDGHDVMEWLEDAARLGDIEALIHLGRAYEYGLGKDYPSGQLRTALQFYVAAAQQGHVRAMVKAGELYSRTGRHYDAVCFFKKAAPKDLTARAMLASYRLQGKGGMQQDGSFVYLESLVREALLNMDDCLRNEEDKHGMGLALFLLGQCYEVGKDPAPLDLETAKKWYTVAVNVASHAEAMYRLGLICSLQENDEASLDWYRMAAEKGRLREAQYQVGLFHKEGRGGLEINIIAARNYFAKAADQGHPRAKYELAHILWRKGEHQKAFHLYDVAAKLMVPEAMRALGNIYHQGFNDDNASSSSSSRYSIPRDYARAFTLFCEAAKLGDAVAALMVGTYFQEGYLDQQQDDDSKRHQQQQQQPEFHIGVDHDQALQWYEMAYKLGCGPLAEIAIGSIKHTMATNVESESWEDAEGLHEEAYTWFCRASRSMAPETQYATIMVALYHIHGWGRVQHDPSKGFRLLREMADAGGTEAYVELAKCYEEGIGVEQDLVQALTFWELAAATHNVAALLRAGEFHERGLAGQVNINRATRYYAEARASGARVNGTAPSSSASSSSSSSYTLTIHSSSFINSSSSSRQQSQHALDDPSYPSF</sequence>